<dbReference type="CDD" id="cd09917">
    <property type="entry name" value="F-box_SF"/>
    <property type="match status" value="1"/>
</dbReference>
<dbReference type="PROSITE" id="PS50181">
    <property type="entry name" value="FBOX"/>
    <property type="match status" value="1"/>
</dbReference>
<reference evidence="4" key="3">
    <citation type="submission" date="2025-04" db="UniProtKB">
        <authorList>
            <consortium name="RefSeq"/>
        </authorList>
    </citation>
    <scope>IDENTIFICATION</scope>
    <source>
        <strain evidence="4">CBS 304.34</strain>
    </source>
</reference>
<organism evidence="2">
    <name type="scientific">Mytilinidion resinicola</name>
    <dbReference type="NCBI Taxonomy" id="574789"/>
    <lineage>
        <taxon>Eukaryota</taxon>
        <taxon>Fungi</taxon>
        <taxon>Dikarya</taxon>
        <taxon>Ascomycota</taxon>
        <taxon>Pezizomycotina</taxon>
        <taxon>Dothideomycetes</taxon>
        <taxon>Pleosporomycetidae</taxon>
        <taxon>Mytilinidiales</taxon>
        <taxon>Mytilinidiaceae</taxon>
        <taxon>Mytilinidion</taxon>
    </lineage>
</organism>
<gene>
    <name evidence="2 4" type="ORF">BDZ99DRAFT_461550</name>
</gene>
<keyword evidence="3" id="KW-1185">Reference proteome</keyword>
<evidence type="ECO:0000313" key="3">
    <source>
        <dbReference type="Proteomes" id="UP000504636"/>
    </source>
</evidence>
<reference evidence="4" key="2">
    <citation type="submission" date="2020-04" db="EMBL/GenBank/DDBJ databases">
        <authorList>
            <consortium name="NCBI Genome Project"/>
        </authorList>
    </citation>
    <scope>NUCLEOTIDE SEQUENCE</scope>
    <source>
        <strain evidence="4">CBS 304.34</strain>
    </source>
</reference>
<dbReference type="SMART" id="SM00256">
    <property type="entry name" value="FBOX"/>
    <property type="match status" value="1"/>
</dbReference>
<protein>
    <recommendedName>
        <fullName evidence="1">F-box domain-containing protein</fullName>
    </recommendedName>
</protein>
<dbReference type="Pfam" id="PF00646">
    <property type="entry name" value="F-box"/>
    <property type="match status" value="1"/>
</dbReference>
<evidence type="ECO:0000313" key="2">
    <source>
        <dbReference type="EMBL" id="KAF2811491.1"/>
    </source>
</evidence>
<dbReference type="RefSeq" id="XP_033578455.1">
    <property type="nucleotide sequence ID" value="XM_033719640.1"/>
</dbReference>
<dbReference type="SUPFAM" id="SSF81383">
    <property type="entry name" value="F-box domain"/>
    <property type="match status" value="1"/>
</dbReference>
<evidence type="ECO:0000259" key="1">
    <source>
        <dbReference type="PROSITE" id="PS50181"/>
    </source>
</evidence>
<proteinExistence type="predicted"/>
<dbReference type="Gene3D" id="1.20.1280.50">
    <property type="match status" value="1"/>
</dbReference>
<sequence length="198" mass="21818">MEASVADCVLGVTELLENILLKLSIRDIFQVQRVCKQWKVLIDTSPSLQEAMWLATLSPSSPPTEYETITYPNDRYPPFFNPSTTDERAVAAQHLNPFLPQRSYGTLLKVVDFMNWGQSTNRLVIPATDVDSFSPGGKGCGRTSCEKMQVCKPPCTGFAAFCYHMDGNGVPRTSSLMPLHNATGLRLGDVMKAIASLK</sequence>
<dbReference type="OrthoDB" id="3800738at2759"/>
<dbReference type="EMBL" id="MU003698">
    <property type="protein sequence ID" value="KAF2811491.1"/>
    <property type="molecule type" value="Genomic_DNA"/>
</dbReference>
<name>A0A6A6YRU1_9PEZI</name>
<reference evidence="2 4" key="1">
    <citation type="journal article" date="2020" name="Stud. Mycol.">
        <title>101 Dothideomycetes genomes: a test case for predicting lifestyles and emergence of pathogens.</title>
        <authorList>
            <person name="Haridas S."/>
            <person name="Albert R."/>
            <person name="Binder M."/>
            <person name="Bloem J."/>
            <person name="Labutti K."/>
            <person name="Salamov A."/>
            <person name="Andreopoulos B."/>
            <person name="Baker S."/>
            <person name="Barry K."/>
            <person name="Bills G."/>
            <person name="Bluhm B."/>
            <person name="Cannon C."/>
            <person name="Castanera R."/>
            <person name="Culley D."/>
            <person name="Daum C."/>
            <person name="Ezra D."/>
            <person name="Gonzalez J."/>
            <person name="Henrissat B."/>
            <person name="Kuo A."/>
            <person name="Liang C."/>
            <person name="Lipzen A."/>
            <person name="Lutzoni F."/>
            <person name="Magnuson J."/>
            <person name="Mondo S."/>
            <person name="Nolan M."/>
            <person name="Ohm R."/>
            <person name="Pangilinan J."/>
            <person name="Park H.-J."/>
            <person name="Ramirez L."/>
            <person name="Alfaro M."/>
            <person name="Sun H."/>
            <person name="Tritt A."/>
            <person name="Yoshinaga Y."/>
            <person name="Zwiers L.-H."/>
            <person name="Turgeon B."/>
            <person name="Goodwin S."/>
            <person name="Spatafora J."/>
            <person name="Crous P."/>
            <person name="Grigoriev I."/>
        </authorList>
    </citation>
    <scope>NUCLEOTIDE SEQUENCE</scope>
    <source>
        <strain evidence="2 4">CBS 304.34</strain>
    </source>
</reference>
<dbReference type="GeneID" id="54460533"/>
<dbReference type="InterPro" id="IPR001810">
    <property type="entry name" value="F-box_dom"/>
</dbReference>
<evidence type="ECO:0000313" key="4">
    <source>
        <dbReference type="RefSeq" id="XP_033578455.1"/>
    </source>
</evidence>
<dbReference type="Proteomes" id="UP000504636">
    <property type="component" value="Unplaced"/>
</dbReference>
<accession>A0A6A6YRU1</accession>
<dbReference type="InterPro" id="IPR036047">
    <property type="entry name" value="F-box-like_dom_sf"/>
</dbReference>
<feature type="domain" description="F-box" evidence="1">
    <location>
        <begin position="13"/>
        <end position="56"/>
    </location>
</feature>
<dbReference type="AlphaFoldDB" id="A0A6A6YRU1"/>